<dbReference type="PRINTS" id="PR00793">
    <property type="entry name" value="PROAMNOPTASE"/>
</dbReference>
<dbReference type="InterPro" id="IPR002410">
    <property type="entry name" value="Peptidase_S33"/>
</dbReference>
<feature type="domain" description="AB hydrolase-1" evidence="4">
    <location>
        <begin position="78"/>
        <end position="316"/>
    </location>
</feature>
<feature type="transmembrane region" description="Helical" evidence="3">
    <location>
        <begin position="20"/>
        <end position="40"/>
    </location>
</feature>
<evidence type="ECO:0000259" key="4">
    <source>
        <dbReference type="Pfam" id="PF00561"/>
    </source>
</evidence>
<keyword evidence="3" id="KW-0812">Transmembrane</keyword>
<keyword evidence="6" id="KW-1185">Reference proteome</keyword>
<keyword evidence="3" id="KW-1133">Transmembrane helix</keyword>
<dbReference type="PRINTS" id="PR00111">
    <property type="entry name" value="ABHYDROLASE"/>
</dbReference>
<dbReference type="InterPro" id="IPR050266">
    <property type="entry name" value="AB_hydrolase_sf"/>
</dbReference>
<protein>
    <submittedName>
        <fullName evidence="5">Alpha/beta hydrolase</fullName>
    </submittedName>
</protein>
<proteinExistence type="inferred from homology"/>
<evidence type="ECO:0000313" key="6">
    <source>
        <dbReference type="Proteomes" id="UP001193035"/>
    </source>
</evidence>
<accession>A0ABY2X1W0</accession>
<dbReference type="SUPFAM" id="SSF53474">
    <property type="entry name" value="alpha/beta-Hydrolases"/>
    <property type="match status" value="1"/>
</dbReference>
<reference evidence="5 6" key="1">
    <citation type="submission" date="2019-05" db="EMBL/GenBank/DDBJ databases">
        <title>Ruegeria sp. nov., isolated from tidal flat.</title>
        <authorList>
            <person name="Kim W."/>
        </authorList>
    </citation>
    <scope>NUCLEOTIDE SEQUENCE [LARGE SCALE GENOMIC DNA]</scope>
    <source>
        <strain evidence="5 6">CAU 1488</strain>
    </source>
</reference>
<evidence type="ECO:0000256" key="2">
    <source>
        <dbReference type="ARBA" id="ARBA00022801"/>
    </source>
</evidence>
<evidence type="ECO:0000256" key="3">
    <source>
        <dbReference type="SAM" id="Phobius"/>
    </source>
</evidence>
<dbReference type="Gene3D" id="3.40.50.1820">
    <property type="entry name" value="alpha/beta hydrolase"/>
    <property type="match status" value="1"/>
</dbReference>
<dbReference type="Proteomes" id="UP001193035">
    <property type="component" value="Unassembled WGS sequence"/>
</dbReference>
<dbReference type="PANTHER" id="PTHR43798">
    <property type="entry name" value="MONOACYLGLYCEROL LIPASE"/>
    <property type="match status" value="1"/>
</dbReference>
<dbReference type="Pfam" id="PF00561">
    <property type="entry name" value="Abhydrolase_1"/>
    <property type="match status" value="1"/>
</dbReference>
<dbReference type="GO" id="GO:0016787">
    <property type="term" value="F:hydrolase activity"/>
    <property type="evidence" value="ECO:0007669"/>
    <property type="project" value="UniProtKB-KW"/>
</dbReference>
<evidence type="ECO:0000313" key="5">
    <source>
        <dbReference type="EMBL" id="TMV08671.1"/>
    </source>
</evidence>
<comment type="caution">
    <text evidence="5">The sequence shown here is derived from an EMBL/GenBank/DDBJ whole genome shotgun (WGS) entry which is preliminary data.</text>
</comment>
<evidence type="ECO:0000256" key="1">
    <source>
        <dbReference type="ARBA" id="ARBA00010088"/>
    </source>
</evidence>
<comment type="similarity">
    <text evidence="1">Belongs to the peptidase S33 family.</text>
</comment>
<gene>
    <name evidence="5" type="ORF">FGK63_05990</name>
</gene>
<dbReference type="InterPro" id="IPR029058">
    <property type="entry name" value="AB_hydrolase_fold"/>
</dbReference>
<dbReference type="EMBL" id="VCPD01000002">
    <property type="protein sequence ID" value="TMV08671.1"/>
    <property type="molecule type" value="Genomic_DNA"/>
</dbReference>
<keyword evidence="2 5" id="KW-0378">Hydrolase</keyword>
<sequence>MATGSTRFIRPRPTTWKPLAVKVLISVGLLFAALTVLTVWKAARHETHAEAEYPAEGIMLDVDGVPIHAVVMGEGPDVVLIHGSSGNARDMTFSLAPILAENYRVIAFDRPGLGYSGRFNSGGESISDQAAILQKAAVQLGADRPIVLGQSYGGSVALAWAVHHPENISALVPVAAASHPWDDPLDLFNTVASHPVGSALVLPLVTAYVPDSFVSNALDEVFAPQTAPQGYAEHFGPGLTLRRHSMHSNALQRASLQDEIVALQPFYSGIGVPTEIVHGTADVTVGLDRHSGKLVQEIPEANLVRLEGIGHMPQVVAAEEVAAAVDRAAARAGLR</sequence>
<organism evidence="5 6">
    <name type="scientific">Ruegeria sediminis</name>
    <dbReference type="NCBI Taxonomy" id="2583820"/>
    <lineage>
        <taxon>Bacteria</taxon>
        <taxon>Pseudomonadati</taxon>
        <taxon>Pseudomonadota</taxon>
        <taxon>Alphaproteobacteria</taxon>
        <taxon>Rhodobacterales</taxon>
        <taxon>Roseobacteraceae</taxon>
        <taxon>Ruegeria</taxon>
    </lineage>
</organism>
<name>A0ABY2X1W0_9RHOB</name>
<keyword evidence="3" id="KW-0472">Membrane</keyword>
<dbReference type="InterPro" id="IPR000073">
    <property type="entry name" value="AB_hydrolase_1"/>
</dbReference>